<gene>
    <name evidence="1" type="ORF">H9L09_16660</name>
</gene>
<evidence type="ECO:0000313" key="1">
    <source>
        <dbReference type="EMBL" id="QNN52119.1"/>
    </source>
</evidence>
<dbReference type="EMBL" id="CP060713">
    <property type="protein sequence ID" value="QNN52119.1"/>
    <property type="molecule type" value="Genomic_DNA"/>
</dbReference>
<sequence length="74" mass="7982">MAGVRGGNVRSVRPLQISGCRSECSWSATGSHLDDEPLFACAGCGSEWVPSEPWTPVDWTGTVPETVRAARHLR</sequence>
<dbReference type="Proteomes" id="UP000515947">
    <property type="component" value="Chromosome"/>
</dbReference>
<keyword evidence="2" id="KW-1185">Reference proteome</keyword>
<name>A0A7G9R944_9ACTN</name>
<organism evidence="1 2">
    <name type="scientific">Nocardioides mesophilus</name>
    <dbReference type="NCBI Taxonomy" id="433659"/>
    <lineage>
        <taxon>Bacteria</taxon>
        <taxon>Bacillati</taxon>
        <taxon>Actinomycetota</taxon>
        <taxon>Actinomycetes</taxon>
        <taxon>Propionibacteriales</taxon>
        <taxon>Nocardioidaceae</taxon>
        <taxon>Nocardioides</taxon>
    </lineage>
</organism>
<reference evidence="1 2" key="1">
    <citation type="submission" date="2020-08" db="EMBL/GenBank/DDBJ databases">
        <title>Genome sequence of Nocardioides mesophilus KACC 16243T.</title>
        <authorList>
            <person name="Hyun D.-W."/>
            <person name="Bae J.-W."/>
        </authorList>
    </citation>
    <scope>NUCLEOTIDE SEQUENCE [LARGE SCALE GENOMIC DNA]</scope>
    <source>
        <strain evidence="1 2">KACC 16243</strain>
    </source>
</reference>
<evidence type="ECO:0000313" key="2">
    <source>
        <dbReference type="Proteomes" id="UP000515947"/>
    </source>
</evidence>
<accession>A0A7G9R944</accession>
<dbReference type="AlphaFoldDB" id="A0A7G9R944"/>
<protein>
    <submittedName>
        <fullName evidence="1">Uncharacterized protein</fullName>
    </submittedName>
</protein>
<proteinExistence type="predicted"/>
<dbReference type="KEGG" id="nmes:H9L09_16660"/>